<reference evidence="1" key="1">
    <citation type="journal article" date="2014" name="Front. Microbiol.">
        <title>High frequency of phylogenetically diverse reductive dehalogenase-homologous genes in deep subseafloor sedimentary metagenomes.</title>
        <authorList>
            <person name="Kawai M."/>
            <person name="Futagami T."/>
            <person name="Toyoda A."/>
            <person name="Takaki Y."/>
            <person name="Nishi S."/>
            <person name="Hori S."/>
            <person name="Arai W."/>
            <person name="Tsubouchi T."/>
            <person name="Morono Y."/>
            <person name="Uchiyama I."/>
            <person name="Ito T."/>
            <person name="Fujiyama A."/>
            <person name="Inagaki F."/>
            <person name="Takami H."/>
        </authorList>
    </citation>
    <scope>NUCLEOTIDE SEQUENCE</scope>
    <source>
        <strain evidence="1">Expedition CK06-06</strain>
    </source>
</reference>
<sequence length="144" mass="16799">MPILSESLFGLTKIEFYLRPDQGDWVTPPETGFIALHRATNIWKPIDPPILQVNFATNLLPFPQWQLQTVNLGHTFIKGFWEYAWVLGFPGAADGTSYIQTRRGYDGTCNLDPLNQTYVSYFTYGVWQPWEEWPLLQEAYYMNR</sequence>
<name>X1FES2_9ZZZZ</name>
<evidence type="ECO:0000313" key="1">
    <source>
        <dbReference type="EMBL" id="GAH31005.1"/>
    </source>
</evidence>
<dbReference type="AlphaFoldDB" id="X1FES2"/>
<proteinExistence type="predicted"/>
<protein>
    <submittedName>
        <fullName evidence="1">Uncharacterized protein</fullName>
    </submittedName>
</protein>
<dbReference type="EMBL" id="BARU01001394">
    <property type="protein sequence ID" value="GAH31005.1"/>
    <property type="molecule type" value="Genomic_DNA"/>
</dbReference>
<organism evidence="1">
    <name type="scientific">marine sediment metagenome</name>
    <dbReference type="NCBI Taxonomy" id="412755"/>
    <lineage>
        <taxon>unclassified sequences</taxon>
        <taxon>metagenomes</taxon>
        <taxon>ecological metagenomes</taxon>
    </lineage>
</organism>
<gene>
    <name evidence="1" type="ORF">S03H2_03693</name>
</gene>
<comment type="caution">
    <text evidence="1">The sequence shown here is derived from an EMBL/GenBank/DDBJ whole genome shotgun (WGS) entry which is preliminary data.</text>
</comment>
<accession>X1FES2</accession>